<dbReference type="RefSeq" id="WP_250195869.1">
    <property type="nucleotide sequence ID" value="NZ_CP097635.1"/>
</dbReference>
<dbReference type="Proteomes" id="UP001056201">
    <property type="component" value="Chromosome 1"/>
</dbReference>
<evidence type="ECO:0000313" key="1">
    <source>
        <dbReference type="EMBL" id="URI07636.1"/>
    </source>
</evidence>
<name>A0ABY4S2F6_AQUTE</name>
<keyword evidence="2" id="KW-1185">Reference proteome</keyword>
<gene>
    <name evidence="1" type="ORF">MW290_03160</name>
</gene>
<proteinExistence type="predicted"/>
<dbReference type="EMBL" id="CP097635">
    <property type="protein sequence ID" value="URI07636.1"/>
    <property type="molecule type" value="Genomic_DNA"/>
</dbReference>
<protein>
    <submittedName>
        <fullName evidence="1">Uncharacterized protein</fullName>
    </submittedName>
</protein>
<evidence type="ECO:0000313" key="2">
    <source>
        <dbReference type="Proteomes" id="UP001056201"/>
    </source>
</evidence>
<organism evidence="1 2">
    <name type="scientific">Aquincola tertiaricarbonis</name>
    <dbReference type="NCBI Taxonomy" id="391953"/>
    <lineage>
        <taxon>Bacteria</taxon>
        <taxon>Pseudomonadati</taxon>
        <taxon>Pseudomonadota</taxon>
        <taxon>Betaproteobacteria</taxon>
        <taxon>Burkholderiales</taxon>
        <taxon>Sphaerotilaceae</taxon>
        <taxon>Aquincola</taxon>
    </lineage>
</organism>
<reference evidence="1" key="1">
    <citation type="submission" date="2022-05" db="EMBL/GenBank/DDBJ databases">
        <title>An RpoN-dependent PEP-CTERM gene is involved in floc formation of an Aquincola tertiaricarbonis strain.</title>
        <authorList>
            <person name="Qiu D."/>
            <person name="Xia M."/>
        </authorList>
    </citation>
    <scope>NUCLEOTIDE SEQUENCE</scope>
    <source>
        <strain evidence="1">RN12</strain>
    </source>
</reference>
<accession>A0ABY4S2F6</accession>
<sequence>MSPYREALAWFSQEPYGGSSLGLAKLILSLSTSRHPFSLADCLASTSGPHRRLAMRIVHHYEENGVDDELHAAAEEACRHHPRLLALSHAMKEASRNLMAAWADDFANQARQQAGKPWTDD</sequence>